<dbReference type="EMBL" id="JAULSX010000004">
    <property type="protein sequence ID" value="KAK3493033.1"/>
    <property type="molecule type" value="Genomic_DNA"/>
</dbReference>
<evidence type="ECO:0000313" key="3">
    <source>
        <dbReference type="Proteomes" id="UP001285908"/>
    </source>
</evidence>
<dbReference type="RefSeq" id="XP_062693491.1">
    <property type="nucleotide sequence ID" value="XM_062837241.1"/>
</dbReference>
<feature type="transmembrane region" description="Helical" evidence="1">
    <location>
        <begin position="190"/>
        <end position="207"/>
    </location>
</feature>
<keyword evidence="1" id="KW-0472">Membrane</keyword>
<comment type="caution">
    <text evidence="2">The sequence shown here is derived from an EMBL/GenBank/DDBJ whole genome shotgun (WGS) entry which is preliminary data.</text>
</comment>
<evidence type="ECO:0000256" key="1">
    <source>
        <dbReference type="SAM" id="Phobius"/>
    </source>
</evidence>
<protein>
    <submittedName>
        <fullName evidence="2">Uncharacterized protein</fullName>
    </submittedName>
</protein>
<evidence type="ECO:0000313" key="2">
    <source>
        <dbReference type="EMBL" id="KAK3493033.1"/>
    </source>
</evidence>
<dbReference type="AlphaFoldDB" id="A0AAJ0I8R6"/>
<keyword evidence="3" id="KW-1185">Reference proteome</keyword>
<keyword evidence="1" id="KW-1133">Transmembrane helix</keyword>
<gene>
    <name evidence="2" type="ORF">B0T23DRAFT_381034</name>
</gene>
<keyword evidence="1" id="KW-0812">Transmembrane</keyword>
<dbReference type="Proteomes" id="UP001285908">
    <property type="component" value="Unassembled WGS sequence"/>
</dbReference>
<sequence>MPDTSPHMFGLGERLMDIPPVFYLLFKIIEGILFPPQPFTPRLASNSDRLRPASIDTCSPTEPQEISIYNDHRRTIDGWHAVIGCILIILLCSALRFSEDKWNMSSRKGRWSYRLDWMKEVNYPPETRTLAPIMVPSHQDYRLTQRREAIRVLFMVMVTTCVCPITEYFLCTRAGISERLHNIVQENTAGESYAMLVNGLFLVYLIFRYGILPWFVTAVASESIVLTMLPLYGDAENGMSVWDRWIERWINAHQLENVVEEARYMAAMEDLDPGPQNMPTDFGLLDSHVPELTVDVSWRDKYKGFSSTEYFAGLNGERSGPSIVTGRGRWEVTMVTLYA</sequence>
<proteinExistence type="predicted"/>
<feature type="transmembrane region" description="Helical" evidence="1">
    <location>
        <begin position="79"/>
        <end position="98"/>
    </location>
</feature>
<feature type="transmembrane region" description="Helical" evidence="1">
    <location>
        <begin position="152"/>
        <end position="170"/>
    </location>
</feature>
<accession>A0AAJ0I8R6</accession>
<reference evidence="2 3" key="1">
    <citation type="journal article" date="2023" name="Mol. Phylogenet. Evol.">
        <title>Genome-scale phylogeny and comparative genomics of the fungal order Sordariales.</title>
        <authorList>
            <person name="Hensen N."/>
            <person name="Bonometti L."/>
            <person name="Westerberg I."/>
            <person name="Brannstrom I.O."/>
            <person name="Guillou S."/>
            <person name="Cros-Aarteil S."/>
            <person name="Calhoun S."/>
            <person name="Haridas S."/>
            <person name="Kuo A."/>
            <person name="Mondo S."/>
            <person name="Pangilinan J."/>
            <person name="Riley R."/>
            <person name="LaButti K."/>
            <person name="Andreopoulos B."/>
            <person name="Lipzen A."/>
            <person name="Chen C."/>
            <person name="Yan M."/>
            <person name="Daum C."/>
            <person name="Ng V."/>
            <person name="Clum A."/>
            <person name="Steindorff A."/>
            <person name="Ohm R.A."/>
            <person name="Martin F."/>
            <person name="Silar P."/>
            <person name="Natvig D.O."/>
            <person name="Lalanne C."/>
            <person name="Gautier V."/>
            <person name="Ament-Velasquez S.L."/>
            <person name="Kruys A."/>
            <person name="Hutchinson M.I."/>
            <person name="Powell A.J."/>
            <person name="Barry K."/>
            <person name="Miller A.N."/>
            <person name="Grigoriev I.V."/>
            <person name="Debuchy R."/>
            <person name="Gladieux P."/>
            <person name="Hiltunen Thoren M."/>
            <person name="Johannesson H."/>
        </authorList>
    </citation>
    <scope>NUCLEOTIDE SEQUENCE [LARGE SCALE GENOMIC DNA]</scope>
    <source>
        <strain evidence="2 3">FGSC 10403</strain>
    </source>
</reference>
<dbReference type="GeneID" id="87874863"/>
<name>A0AAJ0I8R6_9PEZI</name>
<organism evidence="2 3">
    <name type="scientific">Neurospora hispaniola</name>
    <dbReference type="NCBI Taxonomy" id="588809"/>
    <lineage>
        <taxon>Eukaryota</taxon>
        <taxon>Fungi</taxon>
        <taxon>Dikarya</taxon>
        <taxon>Ascomycota</taxon>
        <taxon>Pezizomycotina</taxon>
        <taxon>Sordariomycetes</taxon>
        <taxon>Sordariomycetidae</taxon>
        <taxon>Sordariales</taxon>
        <taxon>Sordariaceae</taxon>
        <taxon>Neurospora</taxon>
    </lineage>
</organism>